<evidence type="ECO:0000313" key="2">
    <source>
        <dbReference type="EMBL" id="RAL62526.1"/>
    </source>
</evidence>
<dbReference type="Proteomes" id="UP000249056">
    <property type="component" value="Unassembled WGS sequence"/>
</dbReference>
<comment type="caution">
    <text evidence="2">The sequence shown here is derived from an EMBL/GenBank/DDBJ whole genome shotgun (WGS) entry which is preliminary data.</text>
</comment>
<feature type="region of interest" description="Disordered" evidence="1">
    <location>
        <begin position="20"/>
        <end position="40"/>
    </location>
</feature>
<reference evidence="2 3" key="1">
    <citation type="submission" date="2018-06" db="EMBL/GenBank/DDBJ databases">
        <title>Genome Sequence of the Brown Rot Fungal Pathogen Monilinia fructigena.</title>
        <authorList>
            <person name="Landi L."/>
            <person name="De Miccolis Angelini R.M."/>
            <person name="Pollastro S."/>
            <person name="Abate D."/>
            <person name="Faretra F."/>
            <person name="Romanazzi G."/>
        </authorList>
    </citation>
    <scope>NUCLEOTIDE SEQUENCE [LARGE SCALE GENOMIC DNA]</scope>
    <source>
        <strain evidence="2 3">Mfrg269</strain>
    </source>
</reference>
<feature type="region of interest" description="Disordered" evidence="1">
    <location>
        <begin position="77"/>
        <end position="119"/>
    </location>
</feature>
<keyword evidence="3" id="KW-1185">Reference proteome</keyword>
<accession>A0A395IR34</accession>
<evidence type="ECO:0000256" key="1">
    <source>
        <dbReference type="SAM" id="MobiDB-lite"/>
    </source>
</evidence>
<name>A0A395IR34_9HELO</name>
<evidence type="ECO:0000313" key="3">
    <source>
        <dbReference type="Proteomes" id="UP000249056"/>
    </source>
</evidence>
<gene>
    <name evidence="2" type="ORF">DID88_005091</name>
</gene>
<protein>
    <submittedName>
        <fullName evidence="2">Uncharacterized protein</fullName>
    </submittedName>
</protein>
<organism evidence="2 3">
    <name type="scientific">Monilinia fructigena</name>
    <dbReference type="NCBI Taxonomy" id="38457"/>
    <lineage>
        <taxon>Eukaryota</taxon>
        <taxon>Fungi</taxon>
        <taxon>Dikarya</taxon>
        <taxon>Ascomycota</taxon>
        <taxon>Pezizomycotina</taxon>
        <taxon>Leotiomycetes</taxon>
        <taxon>Helotiales</taxon>
        <taxon>Sclerotiniaceae</taxon>
        <taxon>Monilinia</taxon>
    </lineage>
</organism>
<sequence length="132" mass="13502">MLDTSTGLLKGLPEKPALSRVGSVGEGMEGSADVRRVGNPLGFVGGSLPTGVGNMGMSMSMGMGLGGTGFGIEGTRSRGARRVATGADEDMTGLAESSGLVSPSTSVSSEDSRGERYDGYMLSRPRFVEEGY</sequence>
<proteinExistence type="predicted"/>
<dbReference type="AlphaFoldDB" id="A0A395IR34"/>
<feature type="compositionally biased region" description="Low complexity" evidence="1">
    <location>
        <begin position="97"/>
        <end position="109"/>
    </location>
</feature>
<dbReference type="EMBL" id="QKRW01000024">
    <property type="protein sequence ID" value="RAL62526.1"/>
    <property type="molecule type" value="Genomic_DNA"/>
</dbReference>